<proteinExistence type="inferred from homology"/>
<reference evidence="9" key="2">
    <citation type="submission" date="2021-10" db="EMBL/GenBank/DDBJ databases">
        <title>Phylogenomics reveals ancestral predisposition of the termite-cultivated fungus Termitomyces towards a domesticated lifestyle.</title>
        <authorList>
            <person name="Auxier B."/>
            <person name="Grum-Grzhimaylo A."/>
            <person name="Cardenas M.E."/>
            <person name="Lodge J.D."/>
            <person name="Laessoe T."/>
            <person name="Pedersen O."/>
            <person name="Smith M.E."/>
            <person name="Kuyper T.W."/>
            <person name="Franco-Molano E.A."/>
            <person name="Baroni T.J."/>
            <person name="Aanen D.K."/>
        </authorList>
    </citation>
    <scope>NUCLEOTIDE SEQUENCE</scope>
    <source>
        <strain evidence="9">D49</strain>
    </source>
</reference>
<evidence type="ECO:0000256" key="6">
    <source>
        <dbReference type="ARBA" id="ARBA00049075"/>
    </source>
</evidence>
<reference evidence="9" key="1">
    <citation type="submission" date="2021-02" db="EMBL/GenBank/DDBJ databases">
        <authorList>
            <person name="Nieuwenhuis M."/>
            <person name="Van De Peppel L.J.J."/>
        </authorList>
    </citation>
    <scope>NUCLEOTIDE SEQUENCE</scope>
    <source>
        <strain evidence="9">D49</strain>
    </source>
</reference>
<dbReference type="EMBL" id="JABCKI010005754">
    <property type="protein sequence ID" value="KAG5638594.1"/>
    <property type="molecule type" value="Genomic_DNA"/>
</dbReference>
<dbReference type="PANTHER" id="PTHR14741:SF32">
    <property type="entry name" value="TRIMETHYLGUANOSINE SYNTHASE"/>
    <property type="match status" value="1"/>
</dbReference>
<evidence type="ECO:0000313" key="9">
    <source>
        <dbReference type="EMBL" id="KAG5638594.1"/>
    </source>
</evidence>
<comment type="catalytic activity">
    <reaction evidence="6">
        <text>a 5'-end (N(7)-methyl 5'-triphosphoguanosine)-ribonucleoside in snRNA + S-adenosyl-L-methionine = a 5'-end (N(2),N(7)-dimethyl 5'-triphosphoguanosine)-ribonucleoside in snRNA + S-adenosyl-L-homocysteine + H(+)</text>
        <dbReference type="Rhea" id="RHEA:78471"/>
        <dbReference type="Rhea" id="RHEA-COMP:19085"/>
        <dbReference type="Rhea" id="RHEA-COMP:19087"/>
        <dbReference type="ChEBI" id="CHEBI:15378"/>
        <dbReference type="ChEBI" id="CHEBI:57856"/>
        <dbReference type="ChEBI" id="CHEBI:59789"/>
        <dbReference type="ChEBI" id="CHEBI:156461"/>
        <dbReference type="ChEBI" id="CHEBI:172880"/>
    </reaction>
    <physiologicalReaction direction="left-to-right" evidence="6">
        <dbReference type="Rhea" id="RHEA:78472"/>
    </physiologicalReaction>
</comment>
<dbReference type="CDD" id="cd02440">
    <property type="entry name" value="AdoMet_MTases"/>
    <property type="match status" value="1"/>
</dbReference>
<dbReference type="Gene3D" id="3.40.50.150">
    <property type="entry name" value="Vaccinia Virus protein VP39"/>
    <property type="match status" value="1"/>
</dbReference>
<comment type="caution">
    <text evidence="9">The sequence shown here is derived from an EMBL/GenBank/DDBJ whole genome shotgun (WGS) entry which is preliminary data.</text>
</comment>
<organism evidence="9 10">
    <name type="scientific">Sphagnurus paluster</name>
    <dbReference type="NCBI Taxonomy" id="117069"/>
    <lineage>
        <taxon>Eukaryota</taxon>
        <taxon>Fungi</taxon>
        <taxon>Dikarya</taxon>
        <taxon>Basidiomycota</taxon>
        <taxon>Agaricomycotina</taxon>
        <taxon>Agaricomycetes</taxon>
        <taxon>Agaricomycetidae</taxon>
        <taxon>Agaricales</taxon>
        <taxon>Tricholomatineae</taxon>
        <taxon>Lyophyllaceae</taxon>
        <taxon>Sphagnurus</taxon>
    </lineage>
</organism>
<evidence type="ECO:0000256" key="4">
    <source>
        <dbReference type="ARBA" id="ARBA00048740"/>
    </source>
</evidence>
<evidence type="ECO:0000256" key="3">
    <source>
        <dbReference type="ARBA" id="ARBA00047418"/>
    </source>
</evidence>
<comment type="similarity">
    <text evidence="2">Belongs to the methyltransferase superfamily. Trimethylguanosine synthase family.</text>
</comment>
<comment type="catalytic activity">
    <reaction evidence="4">
        <text>a 5'-end (N(7)-methyl 5'-triphosphoguanosine)-ribonucleoside in snoRNA + S-adenosyl-L-methionine = a 5'-end (N(2),N(7)-dimethyl 5'-triphosphoguanosine)-ribonucleoside in snoRNA + S-adenosyl-L-homocysteine + H(+)</text>
        <dbReference type="Rhea" id="RHEA:78475"/>
        <dbReference type="Rhea" id="RHEA-COMP:19086"/>
        <dbReference type="Rhea" id="RHEA-COMP:19088"/>
        <dbReference type="ChEBI" id="CHEBI:15378"/>
        <dbReference type="ChEBI" id="CHEBI:57856"/>
        <dbReference type="ChEBI" id="CHEBI:59789"/>
        <dbReference type="ChEBI" id="CHEBI:156461"/>
        <dbReference type="ChEBI" id="CHEBI:172880"/>
    </reaction>
    <physiologicalReaction direction="left-to-right" evidence="4">
        <dbReference type="Rhea" id="RHEA:78476"/>
    </physiologicalReaction>
</comment>
<dbReference type="PANTHER" id="PTHR14741">
    <property type="entry name" value="S-ADENOSYLMETHIONINE-DEPENDENT METHYLTRANSFERASE RELATED"/>
    <property type="match status" value="1"/>
</dbReference>
<dbReference type="AlphaFoldDB" id="A0A9P7K6Y9"/>
<evidence type="ECO:0000256" key="2">
    <source>
        <dbReference type="ARBA" id="ARBA00025783"/>
    </source>
</evidence>
<keyword evidence="10" id="KW-1185">Reference proteome</keyword>
<name>A0A9P7K6Y9_9AGAR</name>
<accession>A0A9P7K6Y9</accession>
<evidence type="ECO:0000256" key="5">
    <source>
        <dbReference type="ARBA" id="ARBA00048763"/>
    </source>
</evidence>
<dbReference type="SUPFAM" id="SSF53335">
    <property type="entry name" value="S-adenosyl-L-methionine-dependent methyltransferases"/>
    <property type="match status" value="1"/>
</dbReference>
<sequence>MGKRRGGLSGLSQFVLDAFKQVPASADTEKASIPTTHEEREGQPSKRQKTTHTQHDANEGNIGSWVEKYDATGLRNRYFSLYSTPPGCLLDEEGWYSVTPELVADQIAERCRCDTILDAFCGVGGNSIAFAKTCQRVIALDTSPTRLALARHNAQIYGVADRIEFILCDYLSFSKSYLALPHTRRSRNIDVVFLSPPWGGPSYLSGATTEAESSTGGDVTTKEHPEYSLSSIQPIHGAELFQLTRQITPNVAYFLPRNTRLQEISDLLQRGPAPHSDDGGAEHVEVEEEWMGSKLKALTCYFGGLVVGQEAMF</sequence>
<dbReference type="Proteomes" id="UP000717328">
    <property type="component" value="Unassembled WGS sequence"/>
</dbReference>
<feature type="region of interest" description="Disordered" evidence="8">
    <location>
        <begin position="25"/>
        <end position="62"/>
    </location>
</feature>
<dbReference type="InterPro" id="IPR029063">
    <property type="entry name" value="SAM-dependent_MTases_sf"/>
</dbReference>
<evidence type="ECO:0000256" key="7">
    <source>
        <dbReference type="ARBA" id="ARBA00049790"/>
    </source>
</evidence>
<dbReference type="InterPro" id="IPR019012">
    <property type="entry name" value="RNA_cap_Gua-N2-MeTrfase"/>
</dbReference>
<evidence type="ECO:0000256" key="8">
    <source>
        <dbReference type="SAM" id="MobiDB-lite"/>
    </source>
</evidence>
<dbReference type="GO" id="GO:0005634">
    <property type="term" value="C:nucleus"/>
    <property type="evidence" value="ECO:0007669"/>
    <property type="project" value="TreeGrafter"/>
</dbReference>
<evidence type="ECO:0000256" key="1">
    <source>
        <dbReference type="ARBA" id="ARBA00018517"/>
    </source>
</evidence>
<dbReference type="Pfam" id="PF09445">
    <property type="entry name" value="Methyltransf_15"/>
    <property type="match status" value="2"/>
</dbReference>
<comment type="catalytic activity">
    <reaction evidence="5">
        <text>a 5'-end (N(2),N(7)-dimethyl 5'-triphosphoguanosine)-ribonucleoside in snRNA + S-adenosyl-L-methionine = a 5'-end (N(2),N(2),N(7)-trimethyl 5'-triphosphoguanosine)-ribonucleoside in snRNA + S-adenosyl-L-homocysteine + H(+)</text>
        <dbReference type="Rhea" id="RHEA:78479"/>
        <dbReference type="Rhea" id="RHEA-COMP:19087"/>
        <dbReference type="Rhea" id="RHEA-COMP:19089"/>
        <dbReference type="ChEBI" id="CHEBI:15378"/>
        <dbReference type="ChEBI" id="CHEBI:57856"/>
        <dbReference type="ChEBI" id="CHEBI:59789"/>
        <dbReference type="ChEBI" id="CHEBI:167623"/>
        <dbReference type="ChEBI" id="CHEBI:172880"/>
    </reaction>
    <physiologicalReaction direction="left-to-right" evidence="5">
        <dbReference type="Rhea" id="RHEA:78480"/>
    </physiologicalReaction>
</comment>
<comment type="catalytic activity">
    <reaction evidence="3">
        <text>a 5'-end (N(2),N(7)-dimethyl 5'-triphosphoguanosine)-ribonucleoside in snoRNA + S-adenosyl-L-methionine = a 5'-end (N(2),N(2),N(7)-trimethyl 5'-triphosphoguanosine)-ribonucleoside in snoRNA + S-adenosyl-L-homocysteine + H(+)</text>
        <dbReference type="Rhea" id="RHEA:78507"/>
        <dbReference type="Rhea" id="RHEA-COMP:19088"/>
        <dbReference type="Rhea" id="RHEA-COMP:19090"/>
        <dbReference type="ChEBI" id="CHEBI:15378"/>
        <dbReference type="ChEBI" id="CHEBI:57856"/>
        <dbReference type="ChEBI" id="CHEBI:59789"/>
        <dbReference type="ChEBI" id="CHEBI:167623"/>
        <dbReference type="ChEBI" id="CHEBI:172880"/>
    </reaction>
    <physiologicalReaction direction="left-to-right" evidence="3">
        <dbReference type="Rhea" id="RHEA:78508"/>
    </physiologicalReaction>
</comment>
<evidence type="ECO:0000313" key="10">
    <source>
        <dbReference type="Proteomes" id="UP000717328"/>
    </source>
</evidence>
<protein>
    <recommendedName>
        <fullName evidence="1">Trimethylguanosine synthase</fullName>
    </recommendedName>
    <alternativeName>
        <fullName evidence="7">Cap-specific guanine-N(2) methyltransferase</fullName>
    </alternativeName>
</protein>
<dbReference type="GO" id="GO:0071164">
    <property type="term" value="F:RNA cap trimethylguanosine synthase activity"/>
    <property type="evidence" value="ECO:0007669"/>
    <property type="project" value="TreeGrafter"/>
</dbReference>
<dbReference type="FunFam" id="3.40.50.150:FF:000432">
    <property type="entry name" value="Unplaced genomic scaffold supercont2.10, whole genome shotgun sequence"/>
    <property type="match status" value="1"/>
</dbReference>
<gene>
    <name evidence="9" type="ORF">H0H81_011680</name>
</gene>
<dbReference type="OrthoDB" id="194443at2759"/>